<evidence type="ECO:0000313" key="3">
    <source>
        <dbReference type="Proteomes" id="UP000654471"/>
    </source>
</evidence>
<sequence length="53" mass="5976">MVPLVLVLLLVLIFLGAGFVMKLLWIVAIALLASLLLGFLFRSRGTRGRRDHW</sequence>
<gene>
    <name evidence="2" type="ORF">GCM10010211_44540</name>
</gene>
<dbReference type="RefSeq" id="WP_189302599.1">
    <property type="nucleotide sequence ID" value="NZ_BMRP01000015.1"/>
</dbReference>
<dbReference type="EMBL" id="BMRP01000015">
    <property type="protein sequence ID" value="GGU73649.1"/>
    <property type="molecule type" value="Genomic_DNA"/>
</dbReference>
<evidence type="ECO:0008006" key="4">
    <source>
        <dbReference type="Google" id="ProtNLM"/>
    </source>
</evidence>
<keyword evidence="3" id="KW-1185">Reference proteome</keyword>
<accession>A0ABQ2VAQ1</accession>
<evidence type="ECO:0000256" key="1">
    <source>
        <dbReference type="SAM" id="Phobius"/>
    </source>
</evidence>
<proteinExistence type="predicted"/>
<evidence type="ECO:0000313" key="2">
    <source>
        <dbReference type="EMBL" id="GGU73649.1"/>
    </source>
</evidence>
<comment type="caution">
    <text evidence="2">The sequence shown here is derived from an EMBL/GenBank/DDBJ whole genome shotgun (WGS) entry which is preliminary data.</text>
</comment>
<name>A0ABQ2VAQ1_9ACTN</name>
<keyword evidence="1" id="KW-1133">Transmembrane helix</keyword>
<reference evidence="3" key="1">
    <citation type="journal article" date="2019" name="Int. J. Syst. Evol. Microbiol.">
        <title>The Global Catalogue of Microorganisms (GCM) 10K type strain sequencing project: providing services to taxonomists for standard genome sequencing and annotation.</title>
        <authorList>
            <consortium name="The Broad Institute Genomics Platform"/>
            <consortium name="The Broad Institute Genome Sequencing Center for Infectious Disease"/>
            <person name="Wu L."/>
            <person name="Ma J."/>
        </authorList>
    </citation>
    <scope>NUCLEOTIDE SEQUENCE [LARGE SCALE GENOMIC DNA]</scope>
    <source>
        <strain evidence="3">JCM 3399</strain>
    </source>
</reference>
<dbReference type="Proteomes" id="UP000654471">
    <property type="component" value="Unassembled WGS sequence"/>
</dbReference>
<keyword evidence="1" id="KW-0472">Membrane</keyword>
<organism evidence="2 3">
    <name type="scientific">Streptomyces albospinus</name>
    <dbReference type="NCBI Taxonomy" id="285515"/>
    <lineage>
        <taxon>Bacteria</taxon>
        <taxon>Bacillati</taxon>
        <taxon>Actinomycetota</taxon>
        <taxon>Actinomycetes</taxon>
        <taxon>Kitasatosporales</taxon>
        <taxon>Streptomycetaceae</taxon>
        <taxon>Streptomyces</taxon>
    </lineage>
</organism>
<feature type="transmembrane region" description="Helical" evidence="1">
    <location>
        <begin position="26"/>
        <end position="43"/>
    </location>
</feature>
<protein>
    <recommendedName>
        <fullName evidence="4">Hydrophobic protein</fullName>
    </recommendedName>
</protein>
<keyword evidence="1" id="KW-0812">Transmembrane</keyword>